<reference evidence="5" key="1">
    <citation type="submission" date="2021-06" db="EMBL/GenBank/DDBJ databases">
        <title>44 bacteria genomes isolated from Dapeng, Shenzhen.</title>
        <authorList>
            <person name="Zheng W."/>
            <person name="Yu S."/>
            <person name="Huang Y."/>
        </authorList>
    </citation>
    <scope>NUCLEOTIDE SEQUENCE</scope>
    <source>
        <strain evidence="5">DP5N28-2</strain>
    </source>
</reference>
<keyword evidence="2" id="KW-1133">Transmembrane helix</keyword>
<dbReference type="SUPFAM" id="SSF48230">
    <property type="entry name" value="Chondroitin AC/alginate lyase"/>
    <property type="match status" value="1"/>
</dbReference>
<dbReference type="Gene3D" id="1.50.10.100">
    <property type="entry name" value="Chondroitin AC/alginate lyase"/>
    <property type="match status" value="1"/>
</dbReference>
<dbReference type="Gene3D" id="2.70.98.70">
    <property type="match status" value="1"/>
</dbReference>
<gene>
    <name evidence="5" type="ORF">KUV50_14680</name>
</gene>
<evidence type="ECO:0000259" key="3">
    <source>
        <dbReference type="Pfam" id="PF07940"/>
    </source>
</evidence>
<dbReference type="Pfam" id="PF07940">
    <property type="entry name" value="Hepar_II_III_C"/>
    <property type="match status" value="1"/>
</dbReference>
<dbReference type="GO" id="GO:0030313">
    <property type="term" value="C:cell envelope"/>
    <property type="evidence" value="ECO:0007669"/>
    <property type="project" value="UniProtKB-SubCell"/>
</dbReference>
<comment type="subcellular location">
    <subcellularLocation>
        <location evidence="1">Cell envelope</location>
    </subcellularLocation>
</comment>
<dbReference type="InterPro" id="IPR013783">
    <property type="entry name" value="Ig-like_fold"/>
</dbReference>
<keyword evidence="6" id="KW-1185">Reference proteome</keyword>
<dbReference type="InterPro" id="IPR012480">
    <property type="entry name" value="Hepar_II_III_C"/>
</dbReference>
<dbReference type="EMBL" id="JAHVHU010000014">
    <property type="protein sequence ID" value="MBY5959393.1"/>
    <property type="molecule type" value="Genomic_DNA"/>
</dbReference>
<dbReference type="RefSeq" id="WP_222580931.1">
    <property type="nucleotide sequence ID" value="NZ_JAHVHU010000014.1"/>
</dbReference>
<dbReference type="Gene3D" id="2.60.40.10">
    <property type="entry name" value="Immunoglobulins"/>
    <property type="match status" value="1"/>
</dbReference>
<dbReference type="Pfam" id="PF16332">
    <property type="entry name" value="DUF4962"/>
    <property type="match status" value="1"/>
</dbReference>
<dbReference type="AlphaFoldDB" id="A0A953HR61"/>
<evidence type="ECO:0000259" key="4">
    <source>
        <dbReference type="Pfam" id="PF16332"/>
    </source>
</evidence>
<accession>A0A953HR61</accession>
<proteinExistence type="predicted"/>
<dbReference type="GO" id="GO:0016829">
    <property type="term" value="F:lyase activity"/>
    <property type="evidence" value="ECO:0007669"/>
    <property type="project" value="InterPro"/>
</dbReference>
<dbReference type="InterPro" id="IPR032518">
    <property type="entry name" value="HepII_N"/>
</dbReference>
<comment type="caution">
    <text evidence="5">The sequence shown here is derived from an EMBL/GenBank/DDBJ whole genome shotgun (WGS) entry which is preliminary data.</text>
</comment>
<evidence type="ECO:0000256" key="1">
    <source>
        <dbReference type="ARBA" id="ARBA00004196"/>
    </source>
</evidence>
<organism evidence="5 6">
    <name type="scientific">Membranihabitans marinus</name>
    <dbReference type="NCBI Taxonomy" id="1227546"/>
    <lineage>
        <taxon>Bacteria</taxon>
        <taxon>Pseudomonadati</taxon>
        <taxon>Bacteroidota</taxon>
        <taxon>Saprospiria</taxon>
        <taxon>Saprospirales</taxon>
        <taxon>Saprospiraceae</taxon>
        <taxon>Membranihabitans</taxon>
    </lineage>
</organism>
<protein>
    <submittedName>
        <fullName evidence="5">DUF4962 domain-containing protein</fullName>
    </submittedName>
</protein>
<feature type="domain" description="Heparinase II N-terminal" evidence="4">
    <location>
        <begin position="45"/>
        <end position="488"/>
    </location>
</feature>
<dbReference type="InterPro" id="IPR008929">
    <property type="entry name" value="Chondroitin_lyas"/>
</dbReference>
<evidence type="ECO:0000313" key="5">
    <source>
        <dbReference type="EMBL" id="MBY5959393.1"/>
    </source>
</evidence>
<feature type="domain" description="Heparinase II/III-like C-terminal" evidence="3">
    <location>
        <begin position="507"/>
        <end position="710"/>
    </location>
</feature>
<name>A0A953HR61_9BACT</name>
<dbReference type="Proteomes" id="UP000753961">
    <property type="component" value="Unassembled WGS sequence"/>
</dbReference>
<evidence type="ECO:0000313" key="6">
    <source>
        <dbReference type="Proteomes" id="UP000753961"/>
    </source>
</evidence>
<feature type="transmembrane region" description="Helical" evidence="2">
    <location>
        <begin position="5"/>
        <end position="25"/>
    </location>
</feature>
<sequence length="861" mass="99016">MYRKVFIISIILSMIYMVIPGWAWGQNHPRNSVDKMVSPEDIPVVHPQFRKWPEPSSGMEASYNPPFFLWPVTHQNNSTYDVRLATDPDFKEIVFMDTDIPYAISNPYQRLNPGKWYWQYRTNDGPWSKVSQFTISDSTPIWNLPSKVNFRNSISKGHPRVLISKEEWFRLRQETSEMEDTRRIIQNAEVQMQRPFIQEELDISDHLQLSPSRINKLKKDASKVLGNTAFEVIGGLSKAYVLTKNQKYADKAKEWAMMVASWDPEGVSSMNDFGDSRCMLSMALAYDTFYDQLSTSEKEQLLQAIRYRGDRFYHHWINLIEAKVLSNHVWQHILHYFFQTALATYGDIPEAEDWVDYLYELFLARAPALGRDDGAWVNGNSYFTMNMDMLLDIPLTIKELTGFDFIRHNNWYQNNPWYLWYSLPPHSSSDGFGDNSKGFSQPNNSYIAYADALGKITQNPIASKYAIESAKGTGFHIADDDNLRWLRLKYLRNMTQPDKNRMKVLEKAHVFKDAGLVYMHSHPSNTSLNLMLALRSSPFGSYGHMLADQNTFNILYGGKPLYYHSGHKISMNDPHRLGWYKHTKSHNGILINGHGQPYSSEAYGCIPRFINGKYLAYAKGDASMAYNTVEHGGKVDYGVRRFDRHVVMLYPNIIVTYDVLEADHPAEWSWVLHSPYKINLKNDQNTFSCEMDEASSRVSVFGSEKITWQLTDEYEVPAENWRKASKSGDQMEEYNDSGWHLKGTSDRTGDMRFLSVIQVGPDGQLVHLEHDQKGTIKCGEWIFNAELNDDVSPKLKITRKDGKVVFITGGDEIHLDGKTYKGRKAGSAKLAEMSDGQVVFQESDDQMPTAMQLAAKQFEQK</sequence>
<evidence type="ECO:0000256" key="2">
    <source>
        <dbReference type="SAM" id="Phobius"/>
    </source>
</evidence>
<keyword evidence="2" id="KW-0812">Transmembrane</keyword>
<keyword evidence="2" id="KW-0472">Membrane</keyword>